<organism evidence="2 3">
    <name type="scientific">Crocosphaera watsonii WH 0402</name>
    <dbReference type="NCBI Taxonomy" id="1284629"/>
    <lineage>
        <taxon>Bacteria</taxon>
        <taxon>Bacillati</taxon>
        <taxon>Cyanobacteriota</taxon>
        <taxon>Cyanophyceae</taxon>
        <taxon>Oscillatoriophycideae</taxon>
        <taxon>Chroococcales</taxon>
        <taxon>Aphanothecaceae</taxon>
        <taxon>Crocosphaera</taxon>
    </lineage>
</organism>
<reference evidence="2 3" key="2">
    <citation type="submission" date="2013-09" db="EMBL/GenBank/DDBJ databases">
        <title>Whole genome comparison of six Crocosphaera watsonii strains with differing phenotypes.</title>
        <authorList>
            <person name="Bench S.R."/>
            <person name="Heller P."/>
            <person name="Frank I."/>
            <person name="Arciniega M."/>
            <person name="Shilova I.N."/>
            <person name="Zehr J.P."/>
        </authorList>
    </citation>
    <scope>NUCLEOTIDE SEQUENCE [LARGE SCALE GENOMIC DNA]</scope>
    <source>
        <strain evidence="2 3">WH 0402</strain>
    </source>
</reference>
<dbReference type="PANTHER" id="PTHR12706">
    <property type="entry name" value="STRAWBERRY NOTCH-RELATED"/>
    <property type="match status" value="1"/>
</dbReference>
<dbReference type="Proteomes" id="UP000018130">
    <property type="component" value="Unassembled WGS sequence"/>
</dbReference>
<sequence length="329" mass="37953">MLSETGSLKAELPSLKQFLNRLLGLPIAQQNCFFEAFERRLENRIETAIEAGTYERGVEMLTGEFRILREQPLSEHPNGSETICYQIERRDPNPRISIDQALELANNGGQLVVNQRSNNVALAQPTSSLFNSDGTSTARIQLTFPDGNKQKLAQSYYQHQSTWRQVTFDYWQVKWLEALAEIPTHRYSTFYLVTGLLLPIWNKLGEGNIKVYRLVTQCGQALLGRVIYHSEINSIYRNFQVDSEQDLTSEQLYQIVAEEGTTINLNRWQLKRSRVANNYRLEIFPVHSKVEVDYLKTKGAFTEMINYQLRVFLPNEALIATRIIEQLNI</sequence>
<evidence type="ECO:0000259" key="1">
    <source>
        <dbReference type="Pfam" id="PF13871"/>
    </source>
</evidence>
<evidence type="ECO:0000313" key="3">
    <source>
        <dbReference type="Proteomes" id="UP000018130"/>
    </source>
</evidence>
<proteinExistence type="predicted"/>
<dbReference type="InterPro" id="IPR026937">
    <property type="entry name" value="SBNO_Helicase_C_dom"/>
</dbReference>
<accession>T2JQT4</accession>
<dbReference type="InterPro" id="IPR026741">
    <property type="entry name" value="SNO"/>
</dbReference>
<dbReference type="GO" id="GO:0006355">
    <property type="term" value="P:regulation of DNA-templated transcription"/>
    <property type="evidence" value="ECO:0007669"/>
    <property type="project" value="InterPro"/>
</dbReference>
<name>T2JQT4_CROWT</name>
<dbReference type="PANTHER" id="PTHR12706:SF30">
    <property type="entry name" value="PROTEIN STRAWBERRY NOTCH-RELATED"/>
    <property type="match status" value="1"/>
</dbReference>
<comment type="caution">
    <text evidence="2">The sequence shown here is derived from an EMBL/GenBank/DDBJ whole genome shotgun (WGS) entry which is preliminary data.</text>
</comment>
<protein>
    <recommendedName>
        <fullName evidence="1">Strawberry notch helicase C domain-containing protein</fullName>
    </recommendedName>
</protein>
<feature type="domain" description="Strawberry notch helicase C" evidence="1">
    <location>
        <begin position="7"/>
        <end position="59"/>
    </location>
</feature>
<dbReference type="Pfam" id="PF13871">
    <property type="entry name" value="Helicase_C_4"/>
    <property type="match status" value="1"/>
</dbReference>
<reference evidence="2 3" key="1">
    <citation type="submission" date="2013-01" db="EMBL/GenBank/DDBJ databases">
        <authorList>
            <person name="Bench S."/>
        </authorList>
    </citation>
    <scope>NUCLEOTIDE SEQUENCE [LARGE SCALE GENOMIC DNA]</scope>
    <source>
        <strain evidence="2 3">WH 0402</strain>
    </source>
</reference>
<evidence type="ECO:0000313" key="2">
    <source>
        <dbReference type="EMBL" id="CCQ67600.1"/>
    </source>
</evidence>
<dbReference type="AlphaFoldDB" id="T2JQT4"/>
<dbReference type="EMBL" id="CAQN01000626">
    <property type="protein sequence ID" value="CCQ67600.1"/>
    <property type="molecule type" value="Genomic_DNA"/>
</dbReference>
<gene>
    <name evidence="2" type="ORF">CWATWH0402_6078</name>
</gene>